<name>A0ABD5EVF0_9ACTN</name>
<gene>
    <name evidence="1" type="ORF">RM877_28485</name>
</gene>
<sequence>MEEGDLAAGKSIAAERGAWIVFEDEAGQSMTPPRATWGRIGRTPIVRVRGRGSGRVSMAGMACYKPGQRSRLIYAIRDYRGRKDEPKGFGWRDFRALVVRARIQLGGPIVLVWDNVRLH</sequence>
<evidence type="ECO:0000313" key="2">
    <source>
        <dbReference type="Proteomes" id="UP001183535"/>
    </source>
</evidence>
<protein>
    <submittedName>
        <fullName evidence="1">Transposase</fullName>
    </submittedName>
</protein>
<dbReference type="AlphaFoldDB" id="A0ABD5EVF0"/>
<dbReference type="RefSeq" id="WP_311638774.1">
    <property type="nucleotide sequence ID" value="NZ_JAVRES010000019.1"/>
</dbReference>
<organism evidence="1 2">
    <name type="scientific">Streptomyces doudnae</name>
    <dbReference type="NCBI Taxonomy" id="3075536"/>
    <lineage>
        <taxon>Bacteria</taxon>
        <taxon>Bacillati</taxon>
        <taxon>Actinomycetota</taxon>
        <taxon>Actinomycetes</taxon>
        <taxon>Kitasatosporales</taxon>
        <taxon>Streptomycetaceae</taxon>
        <taxon>Streptomyces</taxon>
    </lineage>
</organism>
<evidence type="ECO:0000313" key="1">
    <source>
        <dbReference type="EMBL" id="MDT0438625.1"/>
    </source>
</evidence>
<comment type="caution">
    <text evidence="1">The sequence shown here is derived from an EMBL/GenBank/DDBJ whole genome shotgun (WGS) entry which is preliminary data.</text>
</comment>
<dbReference type="EMBL" id="JAVRES010000019">
    <property type="protein sequence ID" value="MDT0438625.1"/>
    <property type="molecule type" value="Genomic_DNA"/>
</dbReference>
<keyword evidence="2" id="KW-1185">Reference proteome</keyword>
<dbReference type="Proteomes" id="UP001183535">
    <property type="component" value="Unassembled WGS sequence"/>
</dbReference>
<proteinExistence type="predicted"/>
<accession>A0ABD5EVF0</accession>
<reference evidence="2" key="1">
    <citation type="submission" date="2023-07" db="EMBL/GenBank/DDBJ databases">
        <title>30 novel species of actinomycetes from the DSMZ collection.</title>
        <authorList>
            <person name="Nouioui I."/>
        </authorList>
    </citation>
    <scope>NUCLEOTIDE SEQUENCE [LARGE SCALE GENOMIC DNA]</scope>
    <source>
        <strain evidence="2">DSM 41981</strain>
    </source>
</reference>